<sequence length="208" mass="22026">MHQVGDTVTMGDLEHTVHAVRYSAGDEITSPESGTEWLVLDVEVTNNSSNSQAISSLMMWALNDPENRSADVAMTGDERGNLDGELGPGRSMRGEIAYTVNPDHKLWELIFSPEVLGLGQAIYEIPAPAAAPKTPGSAQQTPGVPSVSGGSGGDKFTYDEAYAAWENGMPYFEAFCENYIPTTDGGVSQCEGIQTGTVDAVTGEYLGG</sequence>
<comment type="caution">
    <text evidence="4">The sequence shown here is derived from an EMBL/GenBank/DDBJ whole genome shotgun (WGS) entry which is preliminary data.</text>
</comment>
<keyword evidence="1" id="KW-0732">Signal</keyword>
<evidence type="ECO:0000313" key="5">
    <source>
        <dbReference type="Proteomes" id="UP001501446"/>
    </source>
</evidence>
<feature type="region of interest" description="Disordered" evidence="2">
    <location>
        <begin position="130"/>
        <end position="152"/>
    </location>
</feature>
<dbReference type="Pfam" id="PF11611">
    <property type="entry name" value="DUF4352"/>
    <property type="match status" value="1"/>
</dbReference>
<dbReference type="InterPro" id="IPR029051">
    <property type="entry name" value="DUF4352"/>
</dbReference>
<reference evidence="5" key="1">
    <citation type="journal article" date="2019" name="Int. J. Syst. Evol. Microbiol.">
        <title>The Global Catalogue of Microorganisms (GCM) 10K type strain sequencing project: providing services to taxonomists for standard genome sequencing and annotation.</title>
        <authorList>
            <consortium name="The Broad Institute Genomics Platform"/>
            <consortium name="The Broad Institute Genome Sequencing Center for Infectious Disease"/>
            <person name="Wu L."/>
            <person name="Ma J."/>
        </authorList>
    </citation>
    <scope>NUCLEOTIDE SEQUENCE [LARGE SCALE GENOMIC DNA]</scope>
    <source>
        <strain evidence="5">JCM 18958</strain>
    </source>
</reference>
<evidence type="ECO:0000313" key="4">
    <source>
        <dbReference type="EMBL" id="GAA4704180.1"/>
    </source>
</evidence>
<name>A0ABP8XBG0_9MICC</name>
<evidence type="ECO:0000256" key="1">
    <source>
        <dbReference type="ARBA" id="ARBA00022729"/>
    </source>
</evidence>
<evidence type="ECO:0000259" key="3">
    <source>
        <dbReference type="Pfam" id="PF11611"/>
    </source>
</evidence>
<proteinExistence type="predicted"/>
<dbReference type="Proteomes" id="UP001501446">
    <property type="component" value="Unassembled WGS sequence"/>
</dbReference>
<protein>
    <recommendedName>
        <fullName evidence="3">DUF4352 domain-containing protein</fullName>
    </recommendedName>
</protein>
<evidence type="ECO:0000256" key="2">
    <source>
        <dbReference type="SAM" id="MobiDB-lite"/>
    </source>
</evidence>
<organism evidence="4 5">
    <name type="scientific">Kocuria gwangalliensis</name>
    <dbReference type="NCBI Taxonomy" id="501592"/>
    <lineage>
        <taxon>Bacteria</taxon>
        <taxon>Bacillati</taxon>
        <taxon>Actinomycetota</taxon>
        <taxon>Actinomycetes</taxon>
        <taxon>Micrococcales</taxon>
        <taxon>Micrococcaceae</taxon>
        <taxon>Kocuria</taxon>
    </lineage>
</organism>
<accession>A0ABP8XBG0</accession>
<dbReference type="InterPro" id="IPR029050">
    <property type="entry name" value="Immunoprotect_excell_Ig-like"/>
</dbReference>
<gene>
    <name evidence="4" type="ORF">GCM10025781_23890</name>
</gene>
<keyword evidence="5" id="KW-1185">Reference proteome</keyword>
<dbReference type="EMBL" id="BAABLN010000034">
    <property type="protein sequence ID" value="GAA4704180.1"/>
    <property type="molecule type" value="Genomic_DNA"/>
</dbReference>
<dbReference type="Gene3D" id="2.60.40.1240">
    <property type="match status" value="1"/>
</dbReference>
<feature type="domain" description="DUF4352" evidence="3">
    <location>
        <begin position="2"/>
        <end position="116"/>
    </location>
</feature>